<dbReference type="Pfam" id="PF08668">
    <property type="entry name" value="HDOD"/>
    <property type="match status" value="1"/>
</dbReference>
<dbReference type="Gene3D" id="1.10.3210.10">
    <property type="entry name" value="Hypothetical protein af1432"/>
    <property type="match status" value="1"/>
</dbReference>
<proteinExistence type="predicted"/>
<evidence type="ECO:0000259" key="1">
    <source>
        <dbReference type="PROSITE" id="PS51833"/>
    </source>
</evidence>
<dbReference type="Gene3D" id="3.90.960.10">
    <property type="entry name" value="YbaK/aminoacyl-tRNA synthetase-associated domain"/>
    <property type="match status" value="1"/>
</dbReference>
<dbReference type="AlphaFoldDB" id="A0A364NJ33"/>
<dbReference type="Proteomes" id="UP000250744">
    <property type="component" value="Unassembled WGS sequence"/>
</dbReference>
<dbReference type="EMBL" id="QKRX01000015">
    <property type="protein sequence ID" value="RAU16897.1"/>
    <property type="molecule type" value="Genomic_DNA"/>
</dbReference>
<dbReference type="RefSeq" id="WP_112160304.1">
    <property type="nucleotide sequence ID" value="NZ_QKRX01000015.1"/>
</dbReference>
<dbReference type="PANTHER" id="PTHR33525:SF3">
    <property type="entry name" value="RIBONUCLEASE Y"/>
    <property type="match status" value="1"/>
</dbReference>
<reference evidence="2 3" key="1">
    <citation type="submission" date="2018-06" db="EMBL/GenBank/DDBJ databases">
        <title>Nitrincola tibetense sp. nov., isolated from Lake XuguoCo on Tibetan Plateau.</title>
        <authorList>
            <person name="Xing P."/>
        </authorList>
    </citation>
    <scope>NUCLEOTIDE SEQUENCE [LARGE SCALE GENOMIC DNA]</scope>
    <source>
        <strain evidence="3">xg18</strain>
    </source>
</reference>
<organism evidence="2 3">
    <name type="scientific">Nitrincola tibetensis</name>
    <dbReference type="NCBI Taxonomy" id="2219697"/>
    <lineage>
        <taxon>Bacteria</taxon>
        <taxon>Pseudomonadati</taxon>
        <taxon>Pseudomonadota</taxon>
        <taxon>Gammaproteobacteria</taxon>
        <taxon>Oceanospirillales</taxon>
        <taxon>Oceanospirillaceae</taxon>
        <taxon>Nitrincola</taxon>
    </lineage>
</organism>
<dbReference type="GO" id="GO:0016301">
    <property type="term" value="F:kinase activity"/>
    <property type="evidence" value="ECO:0007669"/>
    <property type="project" value="UniProtKB-KW"/>
</dbReference>
<dbReference type="PIRSF" id="PIRSF036888">
    <property type="entry name" value="HDGYPm_UCP036888"/>
    <property type="match status" value="1"/>
</dbReference>
<evidence type="ECO:0000313" key="3">
    <source>
        <dbReference type="Proteomes" id="UP000250744"/>
    </source>
</evidence>
<keyword evidence="2" id="KW-0418">Kinase</keyword>
<dbReference type="GO" id="GO:0002161">
    <property type="term" value="F:aminoacyl-tRNA deacylase activity"/>
    <property type="evidence" value="ECO:0007669"/>
    <property type="project" value="InterPro"/>
</dbReference>
<accession>A0A364NJ33</accession>
<dbReference type="InterPro" id="IPR013976">
    <property type="entry name" value="HDOD"/>
</dbReference>
<comment type="caution">
    <text evidence="2">The sequence shown here is derived from an EMBL/GenBank/DDBJ whole genome shotgun (WGS) entry which is preliminary data.</text>
</comment>
<sequence>MWGIKLSVGVSLLPKIEQQVLRLALLHDKQGKVLVILPACALLNLASVWRITGRLLQPVSGSDSIRFFSQGNLLTERAQKKLLSLSLMVDIRAYDLPEAEFWEPYTGLRFRPKSSWYAKPEFQGDLSVSSESIMAQVPAVSDVEAISLALERFSALRVKQRLDETLALPSFGPTAQQLVNLRSDPSASVQALIDIVRLDASLSAQVMSWATSAYYAAPGKVDSLEDAVIRVLGFDLVVNLALGVAMGKVLRIPDTGVRGATPFWLESISVAAFAEQLSLRMPVRQRPKAGLVYLSGLLHNFGYLLLAHLFPAQFSTLARYVEANPHLSIHLIEKQLLKLTREQLAAWLFESWKLPPEVCHAIRFQNEDDSNTYTQLLQVSIQLLRQQRLCDGPIVEEIDEKILSQLGLTLAVTQEAMAEFQDHYIHLEALSKQFIIDQD</sequence>
<evidence type="ECO:0000313" key="2">
    <source>
        <dbReference type="EMBL" id="RAU16897.1"/>
    </source>
</evidence>
<dbReference type="InterPro" id="IPR014627">
    <property type="entry name" value="UCP036888_HDGYP-like"/>
</dbReference>
<dbReference type="OrthoDB" id="7001648at2"/>
<dbReference type="InterPro" id="IPR052340">
    <property type="entry name" value="RNase_Y/CdgJ"/>
</dbReference>
<keyword evidence="3" id="KW-1185">Reference proteome</keyword>
<name>A0A364NJ33_9GAMM</name>
<gene>
    <name evidence="2" type="ORF">DN062_16010</name>
</gene>
<dbReference type="PANTHER" id="PTHR33525">
    <property type="match status" value="1"/>
</dbReference>
<dbReference type="SUPFAM" id="SSF109604">
    <property type="entry name" value="HD-domain/PDEase-like"/>
    <property type="match status" value="1"/>
</dbReference>
<dbReference type="InterPro" id="IPR036754">
    <property type="entry name" value="YbaK/aa-tRNA-synt-asso_dom_sf"/>
</dbReference>
<feature type="domain" description="HDOD" evidence="1">
    <location>
        <begin position="168"/>
        <end position="368"/>
    </location>
</feature>
<dbReference type="PROSITE" id="PS51833">
    <property type="entry name" value="HDOD"/>
    <property type="match status" value="1"/>
</dbReference>
<keyword evidence="2" id="KW-0808">Transferase</keyword>
<protein>
    <submittedName>
        <fullName evidence="2">Histidine kinase</fullName>
    </submittedName>
</protein>